<dbReference type="AlphaFoldDB" id="A0A0B1P9G5"/>
<name>A0A0B1P9G5_UNCNE</name>
<dbReference type="EMBL" id="JNVN01001106">
    <property type="protein sequence ID" value="KHJ34005.1"/>
    <property type="molecule type" value="Genomic_DNA"/>
</dbReference>
<accession>A0A0B1P9G5</accession>
<dbReference type="STRING" id="52586.A0A0B1P9G5"/>
<evidence type="ECO:0000313" key="1">
    <source>
        <dbReference type="EMBL" id="KHJ34005.1"/>
    </source>
</evidence>
<organism evidence="1 2">
    <name type="scientific">Uncinula necator</name>
    <name type="common">Grape powdery mildew</name>
    <dbReference type="NCBI Taxonomy" id="52586"/>
    <lineage>
        <taxon>Eukaryota</taxon>
        <taxon>Fungi</taxon>
        <taxon>Dikarya</taxon>
        <taxon>Ascomycota</taxon>
        <taxon>Pezizomycotina</taxon>
        <taxon>Leotiomycetes</taxon>
        <taxon>Erysiphales</taxon>
        <taxon>Erysiphaceae</taxon>
        <taxon>Erysiphe</taxon>
    </lineage>
</organism>
<protein>
    <submittedName>
        <fullName evidence="1">Uncharacterized protein</fullName>
    </submittedName>
</protein>
<comment type="caution">
    <text evidence="1">The sequence shown here is derived from an EMBL/GenBank/DDBJ whole genome shotgun (WGS) entry which is preliminary data.</text>
</comment>
<sequence>MDGNSQHINDVNMVKFSEQDPFIELSIEEKKELLEIMRQRKIDKQRTPLQNIQIRPQAPITRASLPKWNGKAEEFSFYMRRLMARIEREWEPYVDQGSICLDMIDSLPDHKRPRIAAWLEDNVENYCWRNLAEHFREQFEDKEERQAASKYVSRMEQSHNQLFLDFLKDSEYRMAPCREAFTPLAKSMQFKASLNSRLRRALVGLDLPPLENNSEWVKKVTKVAIELEGLKDYRPVYSEFTTTNLGVSKGGVNVPVEKQSRLDADGDVIMGESNALLSAIKSLVLNRENGVVGSKGKTKGGSVREKAVVEKPRAPVLIKS</sequence>
<proteinExistence type="predicted"/>
<dbReference type="Proteomes" id="UP000030854">
    <property type="component" value="Unassembled WGS sequence"/>
</dbReference>
<gene>
    <name evidence="1" type="ORF">EV44_g3125</name>
</gene>
<reference evidence="1 2" key="1">
    <citation type="journal article" date="2014" name="BMC Genomics">
        <title>Adaptive genomic structural variation in the grape powdery mildew pathogen, Erysiphe necator.</title>
        <authorList>
            <person name="Jones L."/>
            <person name="Riaz S."/>
            <person name="Morales-Cruz A."/>
            <person name="Amrine K.C."/>
            <person name="McGuire B."/>
            <person name="Gubler W.D."/>
            <person name="Walker M.A."/>
            <person name="Cantu D."/>
        </authorList>
    </citation>
    <scope>NUCLEOTIDE SEQUENCE [LARGE SCALE GENOMIC DNA]</scope>
    <source>
        <strain evidence="2">c</strain>
    </source>
</reference>
<dbReference type="HOGENOM" id="CLU_869307_0_0_1"/>
<keyword evidence="2" id="KW-1185">Reference proteome</keyword>
<evidence type="ECO:0000313" key="2">
    <source>
        <dbReference type="Proteomes" id="UP000030854"/>
    </source>
</evidence>